<comment type="caution">
    <text evidence="1">The sequence shown here is derived from an EMBL/GenBank/DDBJ whole genome shotgun (WGS) entry which is preliminary data.</text>
</comment>
<evidence type="ECO:0000313" key="1">
    <source>
        <dbReference type="EMBL" id="MDX8044375.1"/>
    </source>
</evidence>
<proteinExistence type="predicted"/>
<reference evidence="1" key="1">
    <citation type="submission" date="2023-11" db="EMBL/GenBank/DDBJ databases">
        <title>Gracilibacillus pellucida a moderately halophilic bacterium isolated from saline soil in Xinjiang province.</title>
        <authorList>
            <person name="Zhang Z."/>
            <person name="Tan F."/>
            <person name="Wang Y."/>
            <person name="Xia M."/>
        </authorList>
    </citation>
    <scope>NUCLEOTIDE SEQUENCE</scope>
    <source>
        <strain evidence="1">S3-1-1</strain>
    </source>
</reference>
<dbReference type="Proteomes" id="UP001277972">
    <property type="component" value="Unassembled WGS sequence"/>
</dbReference>
<protein>
    <submittedName>
        <fullName evidence="1">Nucleoside triphosphate pyrophosphohydrolase</fullName>
    </submittedName>
</protein>
<evidence type="ECO:0000313" key="2">
    <source>
        <dbReference type="Proteomes" id="UP001277972"/>
    </source>
</evidence>
<organism evidence="1 2">
    <name type="scientific">Gracilibacillus pellucidus</name>
    <dbReference type="NCBI Taxonomy" id="3095368"/>
    <lineage>
        <taxon>Bacteria</taxon>
        <taxon>Bacillati</taxon>
        <taxon>Bacillota</taxon>
        <taxon>Bacilli</taxon>
        <taxon>Bacillales</taxon>
        <taxon>Bacillaceae</taxon>
        <taxon>Gracilibacillus</taxon>
    </lineage>
</organism>
<gene>
    <name evidence="1" type="ORF">SH601_00110</name>
</gene>
<keyword evidence="2" id="KW-1185">Reference proteome</keyword>
<dbReference type="EMBL" id="JAWZSR010000001">
    <property type="protein sequence ID" value="MDX8044375.1"/>
    <property type="molecule type" value="Genomic_DNA"/>
</dbReference>
<accession>A0ACC6M0C0</accession>
<name>A0ACC6M0C0_9BACI</name>
<sequence length="109" mass="12829">MPTYNKLVRDKIPDILNNKGLAYNLKRLNEDKQYAFALKEKFQEEWDEYVNANNDKEALAELADLLEVIYALSALHNSTNEELDDIRKQKYNDRGGFEQKYILVDVEDK</sequence>